<proteinExistence type="predicted"/>
<evidence type="ECO:0000313" key="1">
    <source>
        <dbReference type="EMBL" id="KAJ8650680.1"/>
    </source>
</evidence>
<evidence type="ECO:0000313" key="2">
    <source>
        <dbReference type="Proteomes" id="UP001234297"/>
    </source>
</evidence>
<dbReference type="Proteomes" id="UP001234297">
    <property type="component" value="Chromosome 1"/>
</dbReference>
<dbReference type="EMBL" id="CM056809">
    <property type="protein sequence ID" value="KAJ8650680.1"/>
    <property type="molecule type" value="Genomic_DNA"/>
</dbReference>
<accession>A0ACC2MY59</accession>
<protein>
    <submittedName>
        <fullName evidence="1">Uncharacterized protein</fullName>
    </submittedName>
</protein>
<sequence length="76" mass="8473">MQNRGAFSIFTARIGFSASHRSDIYIYIYIYITFPISFIGVDSISPKSNAITKHLSVENGGDCVHPLFGRNEVCEV</sequence>
<comment type="caution">
    <text evidence="1">The sequence shown here is derived from an EMBL/GenBank/DDBJ whole genome shotgun (WGS) entry which is preliminary data.</text>
</comment>
<organism evidence="1 2">
    <name type="scientific">Persea americana</name>
    <name type="common">Avocado</name>
    <dbReference type="NCBI Taxonomy" id="3435"/>
    <lineage>
        <taxon>Eukaryota</taxon>
        <taxon>Viridiplantae</taxon>
        <taxon>Streptophyta</taxon>
        <taxon>Embryophyta</taxon>
        <taxon>Tracheophyta</taxon>
        <taxon>Spermatophyta</taxon>
        <taxon>Magnoliopsida</taxon>
        <taxon>Magnoliidae</taxon>
        <taxon>Laurales</taxon>
        <taxon>Lauraceae</taxon>
        <taxon>Persea</taxon>
    </lineage>
</organism>
<name>A0ACC2MY59_PERAE</name>
<gene>
    <name evidence="1" type="ORF">MRB53_003703</name>
</gene>
<reference evidence="1 2" key="1">
    <citation type="journal article" date="2022" name="Hortic Res">
        <title>A haplotype resolved chromosomal level avocado genome allows analysis of novel avocado genes.</title>
        <authorList>
            <person name="Nath O."/>
            <person name="Fletcher S.J."/>
            <person name="Hayward A."/>
            <person name="Shaw L.M."/>
            <person name="Masouleh A.K."/>
            <person name="Furtado A."/>
            <person name="Henry R.J."/>
            <person name="Mitter N."/>
        </authorList>
    </citation>
    <scope>NUCLEOTIDE SEQUENCE [LARGE SCALE GENOMIC DNA]</scope>
    <source>
        <strain evidence="2">cv. Hass</strain>
    </source>
</reference>
<keyword evidence="2" id="KW-1185">Reference proteome</keyword>